<keyword evidence="2" id="KW-1185">Reference proteome</keyword>
<name>A0ACB9SCK2_9MYRT</name>
<gene>
    <name evidence="1" type="ORF">MLD38_001091</name>
</gene>
<organism evidence="1 2">
    <name type="scientific">Melastoma candidum</name>
    <dbReference type="NCBI Taxonomy" id="119954"/>
    <lineage>
        <taxon>Eukaryota</taxon>
        <taxon>Viridiplantae</taxon>
        <taxon>Streptophyta</taxon>
        <taxon>Embryophyta</taxon>
        <taxon>Tracheophyta</taxon>
        <taxon>Spermatophyta</taxon>
        <taxon>Magnoliopsida</taxon>
        <taxon>eudicotyledons</taxon>
        <taxon>Gunneridae</taxon>
        <taxon>Pentapetalae</taxon>
        <taxon>rosids</taxon>
        <taxon>malvids</taxon>
        <taxon>Myrtales</taxon>
        <taxon>Melastomataceae</taxon>
        <taxon>Melastomatoideae</taxon>
        <taxon>Melastomateae</taxon>
        <taxon>Melastoma</taxon>
    </lineage>
</organism>
<accession>A0ACB9SCK2</accession>
<proteinExistence type="predicted"/>
<evidence type="ECO:0000313" key="2">
    <source>
        <dbReference type="Proteomes" id="UP001057402"/>
    </source>
</evidence>
<evidence type="ECO:0000313" key="1">
    <source>
        <dbReference type="EMBL" id="KAI4388794.1"/>
    </source>
</evidence>
<dbReference type="Proteomes" id="UP001057402">
    <property type="component" value="Chromosome 1"/>
</dbReference>
<protein>
    <submittedName>
        <fullName evidence="1">Uncharacterized protein</fullName>
    </submittedName>
</protein>
<dbReference type="EMBL" id="CM042880">
    <property type="protein sequence ID" value="KAI4388794.1"/>
    <property type="molecule type" value="Genomic_DNA"/>
</dbReference>
<comment type="caution">
    <text evidence="1">The sequence shown here is derived from an EMBL/GenBank/DDBJ whole genome shotgun (WGS) entry which is preliminary data.</text>
</comment>
<sequence length="240" mass="25892">MNSSSSSSSSSLNIRGRSRVVPKEIHHNSSSSNLKPPGPVLKPHILGRNPSLSSYSSMLPDEASLLSAPSTPLRFSGVPFSWEKTPGIPKRQSSSWRKDKESAAASAAALLGRSLLPLPPSATPPTSRRFTGADEASFRKKALFPRGTGPQYQLDPFAAALAACSKEEGYGNNCKGNNNDRSNGSNLFICRRRMSRSISDRFGSIAFYGSCKRATPISESIIYLPRSSPSPYMVMNGRSH</sequence>
<reference evidence="2" key="1">
    <citation type="journal article" date="2023" name="Front. Plant Sci.">
        <title>Chromosomal-level genome assembly of Melastoma candidum provides insights into trichome evolution.</title>
        <authorList>
            <person name="Zhong Y."/>
            <person name="Wu W."/>
            <person name="Sun C."/>
            <person name="Zou P."/>
            <person name="Liu Y."/>
            <person name="Dai S."/>
            <person name="Zhou R."/>
        </authorList>
    </citation>
    <scope>NUCLEOTIDE SEQUENCE [LARGE SCALE GENOMIC DNA]</scope>
</reference>